<dbReference type="Proteomes" id="UP000014074">
    <property type="component" value="Unassembled WGS sequence"/>
</dbReference>
<evidence type="ECO:0000313" key="3">
    <source>
        <dbReference type="EMBL" id="EON96771.1"/>
    </source>
</evidence>
<gene>
    <name evidence="3" type="ORF">UCRPA7_7730</name>
</gene>
<dbReference type="RefSeq" id="XP_007918442.1">
    <property type="nucleotide sequence ID" value="XM_007920251.1"/>
</dbReference>
<evidence type="ECO:0000256" key="1">
    <source>
        <dbReference type="SAM" id="Coils"/>
    </source>
</evidence>
<keyword evidence="1" id="KW-0175">Coiled coil</keyword>
<name>R8BBU2_PHAM7</name>
<feature type="compositionally biased region" description="Basic and acidic residues" evidence="2">
    <location>
        <begin position="388"/>
        <end position="403"/>
    </location>
</feature>
<feature type="compositionally biased region" description="Polar residues" evidence="2">
    <location>
        <begin position="477"/>
        <end position="487"/>
    </location>
</feature>
<keyword evidence="4" id="KW-1185">Reference proteome</keyword>
<evidence type="ECO:0000313" key="4">
    <source>
        <dbReference type="Proteomes" id="UP000014074"/>
    </source>
</evidence>
<dbReference type="HOGENOM" id="CLU_037649_0_0_1"/>
<dbReference type="KEGG" id="tmn:UCRPA7_7730"/>
<dbReference type="EMBL" id="KB933313">
    <property type="protein sequence ID" value="EON96771.1"/>
    <property type="molecule type" value="Genomic_DNA"/>
</dbReference>
<feature type="region of interest" description="Disordered" evidence="2">
    <location>
        <begin position="370"/>
        <end position="405"/>
    </location>
</feature>
<sequence>MSTQVMSELSDPELKTCLNGFFKAVRKLNDDASYHFIADIVSQNVELTKENSRLESTEKANITQIVKLGRQLDDARTELRNKGDLEAKLQDSESRLAETDLELQKTIQNTKKYEAESRRQEAKASKLGEQLQEYKKIAEAQAREAADKLQKIDSWRVPMKVGKTETEKATANLHALFIETCVLVKNYFSDDLSDQICRNTAAWEALRKHDAVSRHKIPLPSSNSPQAKQVRIAAVLAVLGHHLAEQVFQPLYVREEGGELDDLLSDVASEDPPREAFLRSVLLAALSTEEQQDRSRERLKNVLQQVISAVQPLIADSKQDAFRRTLIDICGRYCKAWSEIQHLEDRVEWSLDDDEPENFELLERPRLEDIRLNRDNGGDQGSGGSKADSNRHPDNAVPRETRGNTDSIAAPVWPWFFVRRGEGQVIAKGFALGEMPVKVAKSEMSSLKRAHTGARREARQKSRQNSGQGEGSDKTSKSFLSPNGSAE</sequence>
<protein>
    <submittedName>
        <fullName evidence="3">Putative mei5 protein</fullName>
    </submittedName>
</protein>
<feature type="coiled-coil region" evidence="1">
    <location>
        <begin position="82"/>
        <end position="144"/>
    </location>
</feature>
<reference evidence="4" key="1">
    <citation type="journal article" date="2013" name="Genome Announc.">
        <title>Draft genome sequence of the ascomycete Phaeoacremonium aleophilum strain UCR-PA7, a causal agent of the esca disease complex in grapevines.</title>
        <authorList>
            <person name="Blanco-Ulate B."/>
            <person name="Rolshausen P."/>
            <person name="Cantu D."/>
        </authorList>
    </citation>
    <scope>NUCLEOTIDE SEQUENCE [LARGE SCALE GENOMIC DNA]</scope>
    <source>
        <strain evidence="4">UCR-PA7</strain>
    </source>
</reference>
<proteinExistence type="predicted"/>
<dbReference type="AlphaFoldDB" id="R8BBU2"/>
<feature type="region of interest" description="Disordered" evidence="2">
    <location>
        <begin position="441"/>
        <end position="487"/>
    </location>
</feature>
<dbReference type="OrthoDB" id="5421041at2759"/>
<dbReference type="GeneID" id="19328514"/>
<accession>R8BBU2</accession>
<dbReference type="eggNOG" id="ENOG502S5KH">
    <property type="taxonomic scope" value="Eukaryota"/>
</dbReference>
<evidence type="ECO:0000256" key="2">
    <source>
        <dbReference type="SAM" id="MobiDB-lite"/>
    </source>
</evidence>
<organism evidence="3 4">
    <name type="scientific">Phaeoacremonium minimum (strain UCR-PA7)</name>
    <name type="common">Esca disease fungus</name>
    <name type="synonym">Togninia minima</name>
    <dbReference type="NCBI Taxonomy" id="1286976"/>
    <lineage>
        <taxon>Eukaryota</taxon>
        <taxon>Fungi</taxon>
        <taxon>Dikarya</taxon>
        <taxon>Ascomycota</taxon>
        <taxon>Pezizomycotina</taxon>
        <taxon>Sordariomycetes</taxon>
        <taxon>Sordariomycetidae</taxon>
        <taxon>Togniniales</taxon>
        <taxon>Togniniaceae</taxon>
        <taxon>Phaeoacremonium</taxon>
    </lineage>
</organism>